<dbReference type="InterPro" id="IPR046341">
    <property type="entry name" value="SET_dom_sf"/>
</dbReference>
<keyword evidence="4" id="KW-1185">Reference proteome</keyword>
<proteinExistence type="predicted"/>
<dbReference type="PANTHER" id="PTHR47250">
    <property type="entry name" value="HISTONE-LYSINE N-METHYLTRANSFERASE SET-6"/>
    <property type="match status" value="1"/>
</dbReference>
<feature type="compositionally biased region" description="Basic and acidic residues" evidence="1">
    <location>
        <begin position="111"/>
        <end position="128"/>
    </location>
</feature>
<feature type="domain" description="SET" evidence="2">
    <location>
        <begin position="467"/>
        <end position="573"/>
    </location>
</feature>
<dbReference type="SMART" id="SM00317">
    <property type="entry name" value="SET"/>
    <property type="match status" value="1"/>
</dbReference>
<dbReference type="PANTHER" id="PTHR47250:SF3">
    <property type="entry name" value="HISTONE-LYSINE N-METHYLTRANSFERASE SET-6"/>
    <property type="match status" value="1"/>
</dbReference>
<gene>
    <name evidence="3" type="ORF">Slin15195_G009920</name>
</gene>
<evidence type="ECO:0000256" key="1">
    <source>
        <dbReference type="SAM" id="MobiDB-lite"/>
    </source>
</evidence>
<evidence type="ECO:0000313" key="4">
    <source>
        <dbReference type="Proteomes" id="UP001056384"/>
    </source>
</evidence>
<dbReference type="AlphaFoldDB" id="A0A9Q9EFW2"/>
<dbReference type="SUPFAM" id="SSF82199">
    <property type="entry name" value="SET domain"/>
    <property type="match status" value="1"/>
</dbReference>
<reference evidence="3" key="1">
    <citation type="submission" date="2022-06" db="EMBL/GenBank/DDBJ databases">
        <title>Complete genome sequences of two strains of the flax pathogen Septoria linicola.</title>
        <authorList>
            <person name="Lapalu N."/>
            <person name="Simon A."/>
            <person name="Demenou B."/>
            <person name="Paumier D."/>
            <person name="Guillot M.-P."/>
            <person name="Gout L."/>
            <person name="Valade R."/>
        </authorList>
    </citation>
    <scope>NUCLEOTIDE SEQUENCE</scope>
    <source>
        <strain evidence="3">SE15195</strain>
    </source>
</reference>
<evidence type="ECO:0000259" key="2">
    <source>
        <dbReference type="PROSITE" id="PS50280"/>
    </source>
</evidence>
<dbReference type="Gene3D" id="2.170.270.10">
    <property type="entry name" value="SET domain"/>
    <property type="match status" value="1"/>
</dbReference>
<dbReference type="Pfam" id="PF00856">
    <property type="entry name" value="SET"/>
    <property type="match status" value="1"/>
</dbReference>
<name>A0A9Q9EFW2_9PEZI</name>
<accession>A0A9Q9EFW2</accession>
<sequence>MTESDVDSLARDIGARINQELPGILKRLLAEQDLSSGPLQFECSLLSGLSNRQHAVRLASVDITDAATPIGTPGFQSPVAGAENDLDGSADTDIATQRKFRPRAVPLPVSDDERAAKRRAVDSLHTSRAEPGTHVQEDVVRRLESDIGVIPQRKKRLPDNPNLQPSSLDKFIGGVWESLFSGAKLNSTEIIEQWQSIEPGQSRLLLDSDDTELATRDDSIVQSMFGRMNVLARKISQTSRTCRSLEVIVQAHWIQAFDDRVAELSNSLAKEKAKKAAISEACVDFSWTEKELRNKMAIWRGYNDIKNAGGWSALVFAGPGLYRFCKYRVSFTEETFQILRSLRHRFEVAADCLHPRWRNLLAIVGASTERTYDGHPHDWVVNGPNDEAIPLPVTYHKWDKNFSYTHLEESLIDEEAWGFFDPRTVMPLTDPAAFQCQICDEKQSDDPRQNNCICFANFYGSTKAGSVPVQVYRTPNGKNNGLLACCAFEDGAAIGEFVGQITSGVSQKDVMIGQTDRATYQIWQGQQGNYTRFVNHSCSPNSQFERFVWLGSQRIVLVSKGIEAGAEITVDYSDTYWRDLNKKCLCESTKCRYKTRPAKLLDVT</sequence>
<dbReference type="InterPro" id="IPR001214">
    <property type="entry name" value="SET_dom"/>
</dbReference>
<feature type="region of interest" description="Disordered" evidence="1">
    <location>
        <begin position="70"/>
        <end position="136"/>
    </location>
</feature>
<dbReference type="PROSITE" id="PS50280">
    <property type="entry name" value="SET"/>
    <property type="match status" value="1"/>
</dbReference>
<dbReference type="EMBL" id="CP099418">
    <property type="protein sequence ID" value="USW47673.1"/>
    <property type="molecule type" value="Genomic_DNA"/>
</dbReference>
<protein>
    <submittedName>
        <fullName evidence="3">SET domain-containing protein</fullName>
    </submittedName>
</protein>
<dbReference type="InterPro" id="IPR053105">
    <property type="entry name" value="Class_V-like_SAM-MTase"/>
</dbReference>
<evidence type="ECO:0000313" key="3">
    <source>
        <dbReference type="EMBL" id="USW47673.1"/>
    </source>
</evidence>
<organism evidence="3 4">
    <name type="scientific">Septoria linicola</name>
    <dbReference type="NCBI Taxonomy" id="215465"/>
    <lineage>
        <taxon>Eukaryota</taxon>
        <taxon>Fungi</taxon>
        <taxon>Dikarya</taxon>
        <taxon>Ascomycota</taxon>
        <taxon>Pezizomycotina</taxon>
        <taxon>Dothideomycetes</taxon>
        <taxon>Dothideomycetidae</taxon>
        <taxon>Mycosphaerellales</taxon>
        <taxon>Mycosphaerellaceae</taxon>
        <taxon>Septoria</taxon>
    </lineage>
</organism>
<dbReference type="Proteomes" id="UP001056384">
    <property type="component" value="Chromosome 1"/>
</dbReference>
<dbReference type="OrthoDB" id="10261904at2759"/>